<feature type="non-terminal residue" evidence="1">
    <location>
        <position position="239"/>
    </location>
</feature>
<protein>
    <submittedName>
        <fullName evidence="1">446_t:CDS:1</fullName>
    </submittedName>
</protein>
<organism evidence="1 2">
    <name type="scientific">Racocetra persica</name>
    <dbReference type="NCBI Taxonomy" id="160502"/>
    <lineage>
        <taxon>Eukaryota</taxon>
        <taxon>Fungi</taxon>
        <taxon>Fungi incertae sedis</taxon>
        <taxon>Mucoromycota</taxon>
        <taxon>Glomeromycotina</taxon>
        <taxon>Glomeromycetes</taxon>
        <taxon>Diversisporales</taxon>
        <taxon>Gigasporaceae</taxon>
        <taxon>Racocetra</taxon>
    </lineage>
</organism>
<dbReference type="EMBL" id="CAJVQC010129723">
    <property type="protein sequence ID" value="CAG8841260.1"/>
    <property type="molecule type" value="Genomic_DNA"/>
</dbReference>
<name>A0ACA9SKQ4_9GLOM</name>
<feature type="non-terminal residue" evidence="1">
    <location>
        <position position="1"/>
    </location>
</feature>
<keyword evidence="2" id="KW-1185">Reference proteome</keyword>
<sequence length="239" mass="28160">DEFFCNEIVHAFDLEMTFLQNFNYEIKKKDMIGRGSNPFDRAYMNVSVFTQGSDPIPLGVICLLDTGIDTPLRYEPEEKIKERIWKIVNDITKFQKVDPEAIKTIVNFSEKSYEEMVKDEHEAIRMFIDNIGNIIKFPIHVIKVQGEHDFYRAFAKIQDNIKPHVIIGYNSNGFDMPFIIRRLEWLGSTMIEEFYRIATGKQMTYWEMFKYNVLRNENITLAQGEDAIEYTYIKFDGTL</sequence>
<reference evidence="1" key="1">
    <citation type="submission" date="2021-06" db="EMBL/GenBank/DDBJ databases">
        <authorList>
            <person name="Kallberg Y."/>
            <person name="Tangrot J."/>
            <person name="Rosling A."/>
        </authorList>
    </citation>
    <scope>NUCLEOTIDE SEQUENCE</scope>
    <source>
        <strain evidence="1">MA461A</strain>
    </source>
</reference>
<dbReference type="Proteomes" id="UP000789920">
    <property type="component" value="Unassembled WGS sequence"/>
</dbReference>
<proteinExistence type="predicted"/>
<comment type="caution">
    <text evidence="1">The sequence shown here is derived from an EMBL/GenBank/DDBJ whole genome shotgun (WGS) entry which is preliminary data.</text>
</comment>
<accession>A0ACA9SKQ4</accession>
<evidence type="ECO:0000313" key="1">
    <source>
        <dbReference type="EMBL" id="CAG8841260.1"/>
    </source>
</evidence>
<evidence type="ECO:0000313" key="2">
    <source>
        <dbReference type="Proteomes" id="UP000789920"/>
    </source>
</evidence>
<gene>
    <name evidence="1" type="ORF">RPERSI_LOCUS31796</name>
</gene>